<dbReference type="Pfam" id="PF03328">
    <property type="entry name" value="HpcH_HpaI"/>
    <property type="match status" value="1"/>
</dbReference>
<evidence type="ECO:0000256" key="2">
    <source>
        <dbReference type="ARBA" id="ARBA00022723"/>
    </source>
</evidence>
<proteinExistence type="predicted"/>
<evidence type="ECO:0000256" key="1">
    <source>
        <dbReference type="ARBA" id="ARBA00001946"/>
    </source>
</evidence>
<organism evidence="5 6">
    <name type="scientific">Variovorax humicola</name>
    <dbReference type="NCBI Taxonomy" id="1769758"/>
    <lineage>
        <taxon>Bacteria</taxon>
        <taxon>Pseudomonadati</taxon>
        <taxon>Pseudomonadota</taxon>
        <taxon>Betaproteobacteria</taxon>
        <taxon>Burkholderiales</taxon>
        <taxon>Comamonadaceae</taxon>
        <taxon>Variovorax</taxon>
    </lineage>
</organism>
<keyword evidence="2" id="KW-0479">Metal-binding</keyword>
<feature type="domain" description="HpcH/HpaI aldolase/citrate lyase" evidence="4">
    <location>
        <begin position="13"/>
        <end position="224"/>
    </location>
</feature>
<dbReference type="InterPro" id="IPR011206">
    <property type="entry name" value="Citrate_lyase_beta/mcl1/mcl2"/>
</dbReference>
<dbReference type="SUPFAM" id="SSF51621">
    <property type="entry name" value="Phosphoenolpyruvate/pyruvate domain"/>
    <property type="match status" value="1"/>
</dbReference>
<dbReference type="RefSeq" id="WP_340367448.1">
    <property type="nucleotide sequence ID" value="NZ_JBBKZV010000033.1"/>
</dbReference>
<gene>
    <name evidence="5" type="ORF">WKW80_31060</name>
</gene>
<dbReference type="InterPro" id="IPR005000">
    <property type="entry name" value="Aldolase/citrate-lyase_domain"/>
</dbReference>
<dbReference type="Proteomes" id="UP001363010">
    <property type="component" value="Unassembled WGS sequence"/>
</dbReference>
<keyword evidence="5" id="KW-0456">Lyase</keyword>
<dbReference type="PANTHER" id="PTHR32308">
    <property type="entry name" value="LYASE BETA SUBUNIT, PUTATIVE (AFU_ORTHOLOGUE AFUA_4G13030)-RELATED"/>
    <property type="match status" value="1"/>
</dbReference>
<protein>
    <submittedName>
        <fullName evidence="5">CoA ester lyase</fullName>
    </submittedName>
</protein>
<accession>A0ABU8WA35</accession>
<evidence type="ECO:0000259" key="4">
    <source>
        <dbReference type="Pfam" id="PF03328"/>
    </source>
</evidence>
<evidence type="ECO:0000313" key="5">
    <source>
        <dbReference type="EMBL" id="MEJ8826413.1"/>
    </source>
</evidence>
<dbReference type="Gene3D" id="3.20.20.60">
    <property type="entry name" value="Phosphoenolpyruvate-binding domains"/>
    <property type="match status" value="1"/>
</dbReference>
<reference evidence="5 6" key="1">
    <citation type="submission" date="2024-03" db="EMBL/GenBank/DDBJ databases">
        <title>Novel species of the genus Variovorax.</title>
        <authorList>
            <person name="Liu Q."/>
            <person name="Xin Y.-H."/>
        </authorList>
    </citation>
    <scope>NUCLEOTIDE SEQUENCE [LARGE SCALE GENOMIC DNA]</scope>
    <source>
        <strain evidence="5 6">KACC 18501</strain>
    </source>
</reference>
<dbReference type="GO" id="GO:0016829">
    <property type="term" value="F:lyase activity"/>
    <property type="evidence" value="ECO:0007669"/>
    <property type="project" value="UniProtKB-KW"/>
</dbReference>
<dbReference type="PANTHER" id="PTHR32308:SF10">
    <property type="entry name" value="CITRATE LYASE SUBUNIT BETA"/>
    <property type="match status" value="1"/>
</dbReference>
<dbReference type="PIRSF" id="PIRSF015582">
    <property type="entry name" value="Cit_lyase_B"/>
    <property type="match status" value="1"/>
</dbReference>
<keyword evidence="6" id="KW-1185">Reference proteome</keyword>
<comment type="caution">
    <text evidence="5">The sequence shown here is derived from an EMBL/GenBank/DDBJ whole genome shotgun (WGS) entry which is preliminary data.</text>
</comment>
<name>A0ABU8WA35_9BURK</name>
<keyword evidence="3" id="KW-0460">Magnesium</keyword>
<dbReference type="InterPro" id="IPR040442">
    <property type="entry name" value="Pyrv_kinase-like_dom_sf"/>
</dbReference>
<sequence>MQDAPTSPSPAARSVLFVPGHQPARFDKACESGADAVVLDLEDAVPPDGKEEARALVGQWLAVRNATLRGDAGPVIGVRINAAETPWHVADLALCARHGVRALMLPKTEDAAVLRAIATVLPSGALWPLIETARGIARLDAIAAAPGVRRLMFGSIDFQADMDIEGEGDELLLYRSQIVLASRLAGLQAPVDGVSTAIDDVAAVRADARRARRLGFGGKLCIHPKQVRVVNEGFSPTPAQLDWAQRVLAADAGSGGAPVAVDGKMVDRPVVLKAQSLLRAARR</sequence>
<evidence type="ECO:0000256" key="3">
    <source>
        <dbReference type="ARBA" id="ARBA00022842"/>
    </source>
</evidence>
<evidence type="ECO:0000313" key="6">
    <source>
        <dbReference type="Proteomes" id="UP001363010"/>
    </source>
</evidence>
<dbReference type="InterPro" id="IPR015813">
    <property type="entry name" value="Pyrv/PenolPyrv_kinase-like_dom"/>
</dbReference>
<dbReference type="EMBL" id="JBBKZV010000033">
    <property type="protein sequence ID" value="MEJ8826413.1"/>
    <property type="molecule type" value="Genomic_DNA"/>
</dbReference>
<comment type="cofactor">
    <cofactor evidence="1">
        <name>Mg(2+)</name>
        <dbReference type="ChEBI" id="CHEBI:18420"/>
    </cofactor>
</comment>